<evidence type="ECO:0000256" key="1">
    <source>
        <dbReference type="SAM" id="SignalP"/>
    </source>
</evidence>
<feature type="signal peptide" evidence="1">
    <location>
        <begin position="1"/>
        <end position="19"/>
    </location>
</feature>
<gene>
    <name evidence="2" type="ORF">NUU61_007444</name>
</gene>
<protein>
    <submittedName>
        <fullName evidence="2">Uncharacterized protein</fullName>
    </submittedName>
</protein>
<sequence>MYIITPLALLGGFAVCATANRFVRREASSSSAAPVSNPIPTVAPADLSKFTATMKVDEENSKCYIELDMASIGCVGNSSDLIQYGKPSNTCYAELSVGAEGDDHVCGSAKGYLSYVDQNRDMVGKYEFHNQDDVVVLFEFDHQTDDKYIMFKPGATGTPSPATTAVF</sequence>
<keyword evidence="3" id="KW-1185">Reference proteome</keyword>
<dbReference type="RefSeq" id="XP_056510769.1">
    <property type="nucleotide sequence ID" value="XM_056657969.1"/>
</dbReference>
<evidence type="ECO:0000313" key="2">
    <source>
        <dbReference type="EMBL" id="KAJ5092574.1"/>
    </source>
</evidence>
<dbReference type="GeneID" id="81397138"/>
<feature type="chain" id="PRO_5040752269" evidence="1">
    <location>
        <begin position="20"/>
        <end position="167"/>
    </location>
</feature>
<proteinExistence type="predicted"/>
<evidence type="ECO:0000313" key="3">
    <source>
        <dbReference type="Proteomes" id="UP001141434"/>
    </source>
</evidence>
<reference evidence="2" key="1">
    <citation type="submission" date="2022-11" db="EMBL/GenBank/DDBJ databases">
        <authorList>
            <person name="Petersen C."/>
        </authorList>
    </citation>
    <scope>NUCLEOTIDE SEQUENCE</scope>
    <source>
        <strain evidence="2">IBT 34128</strain>
    </source>
</reference>
<accession>A0A9W9F2W3</accession>
<name>A0A9W9F2W3_9EURO</name>
<comment type="caution">
    <text evidence="2">The sequence shown here is derived from an EMBL/GenBank/DDBJ whole genome shotgun (WGS) entry which is preliminary data.</text>
</comment>
<dbReference type="AlphaFoldDB" id="A0A9W9F2W3"/>
<organism evidence="2 3">
    <name type="scientific">Penicillium alfredii</name>
    <dbReference type="NCBI Taxonomy" id="1506179"/>
    <lineage>
        <taxon>Eukaryota</taxon>
        <taxon>Fungi</taxon>
        <taxon>Dikarya</taxon>
        <taxon>Ascomycota</taxon>
        <taxon>Pezizomycotina</taxon>
        <taxon>Eurotiomycetes</taxon>
        <taxon>Eurotiomycetidae</taxon>
        <taxon>Eurotiales</taxon>
        <taxon>Aspergillaceae</taxon>
        <taxon>Penicillium</taxon>
    </lineage>
</organism>
<reference evidence="2" key="2">
    <citation type="journal article" date="2023" name="IMA Fungus">
        <title>Comparative genomic study of the Penicillium genus elucidates a diverse pangenome and 15 lateral gene transfer events.</title>
        <authorList>
            <person name="Petersen C."/>
            <person name="Sorensen T."/>
            <person name="Nielsen M.R."/>
            <person name="Sondergaard T.E."/>
            <person name="Sorensen J.L."/>
            <person name="Fitzpatrick D.A."/>
            <person name="Frisvad J.C."/>
            <person name="Nielsen K.L."/>
        </authorList>
    </citation>
    <scope>NUCLEOTIDE SEQUENCE</scope>
    <source>
        <strain evidence="2">IBT 34128</strain>
    </source>
</reference>
<keyword evidence="1" id="KW-0732">Signal</keyword>
<dbReference type="EMBL" id="JAPMSZ010000009">
    <property type="protein sequence ID" value="KAJ5092574.1"/>
    <property type="molecule type" value="Genomic_DNA"/>
</dbReference>
<dbReference type="Proteomes" id="UP001141434">
    <property type="component" value="Unassembled WGS sequence"/>
</dbReference>